<evidence type="ECO:0000313" key="2">
    <source>
        <dbReference type="Proteomes" id="UP001070238"/>
    </source>
</evidence>
<gene>
    <name evidence="1" type="ORF">OS123_07735</name>
</gene>
<comment type="caution">
    <text evidence="1">The sequence shown here is derived from an EMBL/GenBank/DDBJ whole genome shotgun (WGS) entry which is preliminary data.</text>
</comment>
<proteinExistence type="predicted"/>
<dbReference type="RefSeq" id="WP_267169509.1">
    <property type="nucleotide sequence ID" value="NZ_JAPMKX010000003.1"/>
</dbReference>
<evidence type="ECO:0000313" key="1">
    <source>
        <dbReference type="EMBL" id="MCX7538430.1"/>
    </source>
</evidence>
<dbReference type="AlphaFoldDB" id="A0A9Q4CDJ4"/>
<sequence>MMKWKTTAIGAVRAPVPKKLNGSRSGSFDELRVSPSVGSGVCVAVDDVVSVGSGVPVGSSCTGAT</sequence>
<dbReference type="Proteomes" id="UP001070238">
    <property type="component" value="Unassembled WGS sequence"/>
</dbReference>
<organism evidence="1 2">
    <name type="scientific">Corynebacterium antarcticum</name>
    <dbReference type="NCBI Taxonomy" id="2800405"/>
    <lineage>
        <taxon>Bacteria</taxon>
        <taxon>Bacillati</taxon>
        <taxon>Actinomycetota</taxon>
        <taxon>Actinomycetes</taxon>
        <taxon>Mycobacteriales</taxon>
        <taxon>Corynebacteriaceae</taxon>
        <taxon>Corynebacterium</taxon>
    </lineage>
</organism>
<name>A0A9Q4CDJ4_9CORY</name>
<dbReference type="EMBL" id="JAPMKX010000003">
    <property type="protein sequence ID" value="MCX7538430.1"/>
    <property type="molecule type" value="Genomic_DNA"/>
</dbReference>
<reference evidence="1" key="1">
    <citation type="submission" date="2022-11" db="EMBL/GenBank/DDBJ databases">
        <title>Corynebacterium sp. isolated from Penguins.</title>
        <authorList>
            <person name="Sedlar K."/>
            <person name="Svec P."/>
        </authorList>
    </citation>
    <scope>NUCLEOTIDE SEQUENCE</scope>
    <source>
        <strain evidence="1">P5875</strain>
    </source>
</reference>
<accession>A0A9Q4CDJ4</accession>
<protein>
    <submittedName>
        <fullName evidence="1">Uncharacterized protein</fullName>
    </submittedName>
</protein>